<dbReference type="Proteomes" id="UP000193689">
    <property type="component" value="Unassembled WGS sequence"/>
</dbReference>
<dbReference type="AlphaFoldDB" id="A0A1Y2E8C1"/>
<organism evidence="1 2">
    <name type="scientific">Pseudomassariella vexata</name>
    <dbReference type="NCBI Taxonomy" id="1141098"/>
    <lineage>
        <taxon>Eukaryota</taxon>
        <taxon>Fungi</taxon>
        <taxon>Dikarya</taxon>
        <taxon>Ascomycota</taxon>
        <taxon>Pezizomycotina</taxon>
        <taxon>Sordariomycetes</taxon>
        <taxon>Xylariomycetidae</taxon>
        <taxon>Amphisphaeriales</taxon>
        <taxon>Pseudomassariaceae</taxon>
        <taxon>Pseudomassariella</taxon>
    </lineage>
</organism>
<dbReference type="OrthoDB" id="2896390at2759"/>
<dbReference type="RefSeq" id="XP_040718432.1">
    <property type="nucleotide sequence ID" value="XM_040859880.1"/>
</dbReference>
<evidence type="ECO:0000313" key="2">
    <source>
        <dbReference type="Proteomes" id="UP000193689"/>
    </source>
</evidence>
<dbReference type="InterPro" id="IPR032710">
    <property type="entry name" value="NTF2-like_dom_sf"/>
</dbReference>
<accession>A0A1Y2E8C1</accession>
<reference evidence="1 2" key="1">
    <citation type="submission" date="2016-07" db="EMBL/GenBank/DDBJ databases">
        <title>Pervasive Adenine N6-methylation of Active Genes in Fungi.</title>
        <authorList>
            <consortium name="DOE Joint Genome Institute"/>
            <person name="Mondo S.J."/>
            <person name="Dannebaum R.O."/>
            <person name="Kuo R.C."/>
            <person name="Labutti K."/>
            <person name="Haridas S."/>
            <person name="Kuo A."/>
            <person name="Salamov A."/>
            <person name="Ahrendt S.R."/>
            <person name="Lipzen A."/>
            <person name="Sullivan W."/>
            <person name="Andreopoulos W.B."/>
            <person name="Clum A."/>
            <person name="Lindquist E."/>
            <person name="Daum C."/>
            <person name="Ramamoorthy G.K."/>
            <person name="Gryganskyi A."/>
            <person name="Culley D."/>
            <person name="Magnuson J.K."/>
            <person name="James T.Y."/>
            <person name="O'Malley M.A."/>
            <person name="Stajich J.E."/>
            <person name="Spatafora J.W."/>
            <person name="Visel A."/>
            <person name="Grigoriev I.V."/>
        </authorList>
    </citation>
    <scope>NUCLEOTIDE SEQUENCE [LARGE SCALE GENOMIC DNA]</scope>
    <source>
        <strain evidence="1 2">CBS 129021</strain>
    </source>
</reference>
<dbReference type="EMBL" id="MCFJ01000004">
    <property type="protein sequence ID" value="ORY67808.1"/>
    <property type="molecule type" value="Genomic_DNA"/>
</dbReference>
<protein>
    <submittedName>
        <fullName evidence="1">Uncharacterized protein</fullName>
    </submittedName>
</protein>
<name>A0A1Y2E8C1_9PEZI</name>
<dbReference type="InParanoid" id="A0A1Y2E8C1"/>
<dbReference type="GeneID" id="63776092"/>
<evidence type="ECO:0000313" key="1">
    <source>
        <dbReference type="EMBL" id="ORY67808.1"/>
    </source>
</evidence>
<sequence length="268" mass="30212">MATNEKQEVLATVNGFLKSISKQKPHSPNILEYILPDSFAVLSHQDELIQCTLGELIPRLEGKFSKIIESGTTSAGESIPEPDPDIWVHERFAAVWNGFSIQVDGVEELHGASAFTLLRGDDGWKIAALADTQWKADKQDPPRLVKEATPELMAPVLDLVQLLNDEKWDEVMRPMLPGGGATYSRFPNTLLHMLWPEFYARMRVMLERAPGYVEQKLMDWEGRMIGDLGFVWTPFTVAMDGELRIRGFNIFTLLRKDGKWLISGVQDG</sequence>
<dbReference type="SUPFAM" id="SSF54427">
    <property type="entry name" value="NTF2-like"/>
    <property type="match status" value="1"/>
</dbReference>
<keyword evidence="2" id="KW-1185">Reference proteome</keyword>
<gene>
    <name evidence="1" type="ORF">BCR38DRAFT_428209</name>
</gene>
<comment type="caution">
    <text evidence="1">The sequence shown here is derived from an EMBL/GenBank/DDBJ whole genome shotgun (WGS) entry which is preliminary data.</text>
</comment>
<proteinExistence type="predicted"/>